<dbReference type="Proteomes" id="UP000054815">
    <property type="component" value="Unassembled WGS sequence"/>
</dbReference>
<feature type="compositionally biased region" description="Basic and acidic residues" evidence="1">
    <location>
        <begin position="23"/>
        <end position="33"/>
    </location>
</feature>
<organism evidence="2 3">
    <name type="scientific">Trichinella pseudospiralis</name>
    <name type="common">Parasitic roundworm</name>
    <dbReference type="NCBI Taxonomy" id="6337"/>
    <lineage>
        <taxon>Eukaryota</taxon>
        <taxon>Metazoa</taxon>
        <taxon>Ecdysozoa</taxon>
        <taxon>Nematoda</taxon>
        <taxon>Enoplea</taxon>
        <taxon>Dorylaimia</taxon>
        <taxon>Trichinellida</taxon>
        <taxon>Trichinellidae</taxon>
        <taxon>Trichinella</taxon>
    </lineage>
</organism>
<name>A0A0V0YI81_TRIPS</name>
<accession>A0A0V0YI81</accession>
<dbReference type="EMBL" id="JYDU01000013">
    <property type="protein sequence ID" value="KRX99698.1"/>
    <property type="molecule type" value="Genomic_DNA"/>
</dbReference>
<reference evidence="2 3" key="1">
    <citation type="submission" date="2015-01" db="EMBL/GenBank/DDBJ databases">
        <title>Evolution of Trichinella species and genotypes.</title>
        <authorList>
            <person name="Korhonen P.K."/>
            <person name="Edoardo P."/>
            <person name="Giuseppe L.R."/>
            <person name="Gasser R.B."/>
        </authorList>
    </citation>
    <scope>NUCLEOTIDE SEQUENCE [LARGE SCALE GENOMIC DNA]</scope>
    <source>
        <strain evidence="2">ISS141</strain>
    </source>
</reference>
<feature type="compositionally biased region" description="Basic residues" evidence="1">
    <location>
        <begin position="13"/>
        <end position="22"/>
    </location>
</feature>
<evidence type="ECO:0000313" key="3">
    <source>
        <dbReference type="Proteomes" id="UP000054815"/>
    </source>
</evidence>
<evidence type="ECO:0000256" key="1">
    <source>
        <dbReference type="SAM" id="MobiDB-lite"/>
    </source>
</evidence>
<protein>
    <submittedName>
        <fullName evidence="2">Uncharacterized protein</fullName>
    </submittedName>
</protein>
<proteinExistence type="predicted"/>
<feature type="region of interest" description="Disordered" evidence="1">
    <location>
        <begin position="13"/>
        <end position="40"/>
    </location>
</feature>
<gene>
    <name evidence="2" type="ORF">T4E_6260</name>
</gene>
<comment type="caution">
    <text evidence="2">The sequence shown here is derived from an EMBL/GenBank/DDBJ whole genome shotgun (WGS) entry which is preliminary data.</text>
</comment>
<evidence type="ECO:0000313" key="2">
    <source>
        <dbReference type="EMBL" id="KRX99698.1"/>
    </source>
</evidence>
<dbReference type="AlphaFoldDB" id="A0A0V0YI81"/>
<sequence length="71" mass="8200">MIINFDIDDQKKVRERKKQVKERKRERERERGKAGVKGAASSARLTFPAVPCPKADVMDTRRLTLTLTVRC</sequence>